<name>A0A1E3QKI1_9ASCO</name>
<proteinExistence type="predicted"/>
<dbReference type="EMBL" id="KV454436">
    <property type="protein sequence ID" value="ODQ78160.1"/>
    <property type="molecule type" value="Genomic_DNA"/>
</dbReference>
<keyword evidence="3" id="KW-1185">Reference proteome</keyword>
<dbReference type="GeneID" id="30147419"/>
<dbReference type="Proteomes" id="UP000094336">
    <property type="component" value="Unassembled WGS sequence"/>
</dbReference>
<organism evidence="2 3">
    <name type="scientific">Babjeviella inositovora NRRL Y-12698</name>
    <dbReference type="NCBI Taxonomy" id="984486"/>
    <lineage>
        <taxon>Eukaryota</taxon>
        <taxon>Fungi</taxon>
        <taxon>Dikarya</taxon>
        <taxon>Ascomycota</taxon>
        <taxon>Saccharomycotina</taxon>
        <taxon>Pichiomycetes</taxon>
        <taxon>Serinales incertae sedis</taxon>
        <taxon>Babjeviella</taxon>
    </lineage>
</organism>
<protein>
    <submittedName>
        <fullName evidence="2">Uncharacterized protein</fullName>
    </submittedName>
</protein>
<dbReference type="RefSeq" id="XP_018983488.1">
    <property type="nucleotide sequence ID" value="XM_019129566.1"/>
</dbReference>
<evidence type="ECO:0000313" key="3">
    <source>
        <dbReference type="Proteomes" id="UP000094336"/>
    </source>
</evidence>
<dbReference type="AlphaFoldDB" id="A0A1E3QKI1"/>
<feature type="region of interest" description="Disordered" evidence="1">
    <location>
        <begin position="501"/>
        <end position="537"/>
    </location>
</feature>
<evidence type="ECO:0000313" key="2">
    <source>
        <dbReference type="EMBL" id="ODQ78160.1"/>
    </source>
</evidence>
<accession>A0A1E3QKI1</accession>
<reference evidence="3" key="1">
    <citation type="submission" date="2016-05" db="EMBL/GenBank/DDBJ databases">
        <title>Comparative genomics of biotechnologically important yeasts.</title>
        <authorList>
            <consortium name="DOE Joint Genome Institute"/>
            <person name="Riley R."/>
            <person name="Haridas S."/>
            <person name="Wolfe K.H."/>
            <person name="Lopes M.R."/>
            <person name="Hittinger C.T."/>
            <person name="Goker M."/>
            <person name="Salamov A."/>
            <person name="Wisecaver J."/>
            <person name="Long T.M."/>
            <person name="Aerts A.L."/>
            <person name="Barry K."/>
            <person name="Choi C."/>
            <person name="Clum A."/>
            <person name="Coughlan A.Y."/>
            <person name="Deshpande S."/>
            <person name="Douglass A.P."/>
            <person name="Hanson S.J."/>
            <person name="Klenk H.-P."/>
            <person name="Labutti K."/>
            <person name="Lapidus A."/>
            <person name="Lindquist E."/>
            <person name="Lipzen A."/>
            <person name="Meier-Kolthoff J.P."/>
            <person name="Ohm R.A."/>
            <person name="Otillar R.P."/>
            <person name="Pangilinan J."/>
            <person name="Peng Y."/>
            <person name="Rokas A."/>
            <person name="Rosa C.A."/>
            <person name="Scheuner C."/>
            <person name="Sibirny A.A."/>
            <person name="Slot J.C."/>
            <person name="Stielow J.B."/>
            <person name="Sun H."/>
            <person name="Kurtzman C.P."/>
            <person name="Blackwell M."/>
            <person name="Grigoriev I.V."/>
            <person name="Jeffries T.W."/>
        </authorList>
    </citation>
    <scope>NUCLEOTIDE SEQUENCE [LARGE SCALE GENOMIC DNA]</scope>
    <source>
        <strain evidence="3">NRRL Y-12698</strain>
    </source>
</reference>
<evidence type="ECO:0000256" key="1">
    <source>
        <dbReference type="SAM" id="MobiDB-lite"/>
    </source>
</evidence>
<sequence>MSGKLALHRNPLALQRVYSEYPLTNSVDLKLLREIRTRNRPETWLSVVNLNITHYLGVGYTLATFQADDHVYRVPQTWIKEHNTLVMNIIKELLNNPQETTISSLETLLHLLVDYLDQDKAIIATSQIFGHPEMSPVEKARKLQMRMQLYEVILMCYNMLVISINGEGSGAHMPHGEERERLYRYYGLKCVKYALCSLAIYRQFLEFLRLSGEPKHAIRCFLTIQLESLVPRALLTLISYLVRSTWTDQSSLQRLWRKDVFTSFTLDRLENGSEHDEPSLKASSEPLESLLADRGCLLEYGKMIVQRCQDAEEPCLIQISWAVPVFQALELRLELFMQLLEEQRRQTSHLNGTFTAAERVPGITLQGLQDDNLPQSYSPRAFSSTQVKMKESLPAFQAQPTQSSLIGRPSSGYYPTVYFPHSEGVPIHFQRATIEQAYPPARELQQTIYHPFGTYLPHINPHAISQAPTPFDPSFILPNQYMPYYLSYTAQSSQQADFHVFTQPPPLYSNPTSQRPNTEAFFGDPRNAPNQQNRWDV</sequence>
<gene>
    <name evidence="2" type="ORF">BABINDRAFT_162833</name>
</gene>
<feature type="compositionally biased region" description="Polar residues" evidence="1">
    <location>
        <begin position="528"/>
        <end position="537"/>
    </location>
</feature>